<accession>A0A6A6BDM3</accession>
<evidence type="ECO:0000313" key="1">
    <source>
        <dbReference type="EMBL" id="KAF2142156.1"/>
    </source>
</evidence>
<dbReference type="EMBL" id="ML995485">
    <property type="protein sequence ID" value="KAF2142156.1"/>
    <property type="molecule type" value="Genomic_DNA"/>
</dbReference>
<organism evidence="1 2">
    <name type="scientific">Aplosporella prunicola CBS 121167</name>
    <dbReference type="NCBI Taxonomy" id="1176127"/>
    <lineage>
        <taxon>Eukaryota</taxon>
        <taxon>Fungi</taxon>
        <taxon>Dikarya</taxon>
        <taxon>Ascomycota</taxon>
        <taxon>Pezizomycotina</taxon>
        <taxon>Dothideomycetes</taxon>
        <taxon>Dothideomycetes incertae sedis</taxon>
        <taxon>Botryosphaeriales</taxon>
        <taxon>Aplosporellaceae</taxon>
        <taxon>Aplosporella</taxon>
    </lineage>
</organism>
<name>A0A6A6BDM3_9PEZI</name>
<dbReference type="Proteomes" id="UP000799438">
    <property type="component" value="Unassembled WGS sequence"/>
</dbReference>
<dbReference type="AlphaFoldDB" id="A0A6A6BDM3"/>
<sequence>MCRLRGQSSRLFATPTCLISAMAHHGQRSTCAKPYPASRHLFVQLALSRDQLPRIALCGPREVYRVRGWQDGGSCLP</sequence>
<dbReference type="GeneID" id="54296703"/>
<proteinExistence type="predicted"/>
<gene>
    <name evidence="1" type="ORF">K452DRAFT_27478</name>
</gene>
<dbReference type="RefSeq" id="XP_033397868.1">
    <property type="nucleotide sequence ID" value="XM_033539207.1"/>
</dbReference>
<protein>
    <submittedName>
        <fullName evidence="1">Uncharacterized protein</fullName>
    </submittedName>
</protein>
<evidence type="ECO:0000313" key="2">
    <source>
        <dbReference type="Proteomes" id="UP000799438"/>
    </source>
</evidence>
<reference evidence="1" key="1">
    <citation type="journal article" date="2020" name="Stud. Mycol.">
        <title>101 Dothideomycetes genomes: a test case for predicting lifestyles and emergence of pathogens.</title>
        <authorList>
            <person name="Haridas S."/>
            <person name="Albert R."/>
            <person name="Binder M."/>
            <person name="Bloem J."/>
            <person name="Labutti K."/>
            <person name="Salamov A."/>
            <person name="Andreopoulos B."/>
            <person name="Baker S."/>
            <person name="Barry K."/>
            <person name="Bills G."/>
            <person name="Bluhm B."/>
            <person name="Cannon C."/>
            <person name="Castanera R."/>
            <person name="Culley D."/>
            <person name="Daum C."/>
            <person name="Ezra D."/>
            <person name="Gonzalez J."/>
            <person name="Henrissat B."/>
            <person name="Kuo A."/>
            <person name="Liang C."/>
            <person name="Lipzen A."/>
            <person name="Lutzoni F."/>
            <person name="Magnuson J."/>
            <person name="Mondo S."/>
            <person name="Nolan M."/>
            <person name="Ohm R."/>
            <person name="Pangilinan J."/>
            <person name="Park H.-J."/>
            <person name="Ramirez L."/>
            <person name="Alfaro M."/>
            <person name="Sun H."/>
            <person name="Tritt A."/>
            <person name="Yoshinaga Y."/>
            <person name="Zwiers L.-H."/>
            <person name="Turgeon B."/>
            <person name="Goodwin S."/>
            <person name="Spatafora J."/>
            <person name="Crous P."/>
            <person name="Grigoriev I."/>
        </authorList>
    </citation>
    <scope>NUCLEOTIDE SEQUENCE</scope>
    <source>
        <strain evidence="1">CBS 121167</strain>
    </source>
</reference>
<keyword evidence="2" id="KW-1185">Reference proteome</keyword>